<dbReference type="FunFam" id="1.20.1070.10:FF:000054">
    <property type="entry name" value="Adhesion G protein-coupled receptor E3"/>
    <property type="match status" value="1"/>
</dbReference>
<dbReference type="PROSITE" id="PS50221">
    <property type="entry name" value="GAIN_B"/>
    <property type="match status" value="1"/>
</dbReference>
<evidence type="ECO:0000256" key="13">
    <source>
        <dbReference type="ARBA" id="ARBA00023180"/>
    </source>
</evidence>
<evidence type="ECO:0000256" key="3">
    <source>
        <dbReference type="ARBA" id="ARBA00022536"/>
    </source>
</evidence>
<accession>A0A3Q7NKH4</accession>
<feature type="transmembrane region" description="Helical" evidence="22">
    <location>
        <begin position="738"/>
        <end position="764"/>
    </location>
</feature>
<feature type="transmembrane region" description="Helical" evidence="22">
    <location>
        <begin position="649"/>
        <end position="673"/>
    </location>
</feature>
<comment type="subunit">
    <text evidence="17">Forms a heterodimer, consisting of a large extracellular region non-covalently linked to a seven-transmembrane moiety. Interacts with chondroitin sulfate; the interaction with chondroitin sulfate is calcium-dependent. Interacts with CD55.</text>
</comment>
<keyword evidence="6" id="KW-0677">Repeat</keyword>
<comment type="caution">
    <text evidence="21">Lacks conserved residue(s) required for the propagation of feature annotation.</text>
</comment>
<dbReference type="InterPro" id="IPR057244">
    <property type="entry name" value="GAIN_B"/>
</dbReference>
<dbReference type="SMART" id="SM00181">
    <property type="entry name" value="EGF"/>
    <property type="match status" value="4"/>
</dbReference>
<dbReference type="InterPro" id="IPR049883">
    <property type="entry name" value="NOTCH1_EGF-like"/>
</dbReference>
<protein>
    <recommendedName>
        <fullName evidence="18">Adhesion G protein-coupled receptor E2</fullName>
    </recommendedName>
    <alternativeName>
        <fullName evidence="20">EGF-like module receptor 2</fullName>
    </alternativeName>
    <alternativeName>
        <fullName evidence="19">EGF-like module-containing mucin-like hormone receptor-like 2</fullName>
    </alternativeName>
</protein>
<evidence type="ECO:0000256" key="2">
    <source>
        <dbReference type="ARBA" id="ARBA00022475"/>
    </source>
</evidence>
<dbReference type="InterPro" id="IPR000152">
    <property type="entry name" value="EGF-type_Asp/Asn_hydroxyl_site"/>
</dbReference>
<dbReference type="Pfam" id="PF01825">
    <property type="entry name" value="GPS"/>
    <property type="match status" value="1"/>
</dbReference>
<evidence type="ECO:0000256" key="6">
    <source>
        <dbReference type="ARBA" id="ARBA00022737"/>
    </source>
</evidence>
<keyword evidence="11 22" id="KW-0472">Membrane</keyword>
<evidence type="ECO:0000256" key="21">
    <source>
        <dbReference type="PROSITE-ProRule" id="PRU00076"/>
    </source>
</evidence>
<evidence type="ECO:0000256" key="19">
    <source>
        <dbReference type="ARBA" id="ARBA00081626"/>
    </source>
</evidence>
<evidence type="ECO:0000259" key="23">
    <source>
        <dbReference type="PROSITE" id="PS50026"/>
    </source>
</evidence>
<dbReference type="PROSITE" id="PS50026">
    <property type="entry name" value="EGF_3"/>
    <property type="match status" value="2"/>
</dbReference>
<feature type="domain" description="EGF-like" evidence="23">
    <location>
        <begin position="171"/>
        <end position="214"/>
    </location>
</feature>
<evidence type="ECO:0000256" key="1">
    <source>
        <dbReference type="ARBA" id="ARBA00007343"/>
    </source>
</evidence>
<dbReference type="GO" id="GO:0006954">
    <property type="term" value="P:inflammatory response"/>
    <property type="evidence" value="ECO:0007669"/>
    <property type="project" value="UniProtKB-KW"/>
</dbReference>
<evidence type="ECO:0000256" key="15">
    <source>
        <dbReference type="ARBA" id="ARBA00023273"/>
    </source>
</evidence>
<dbReference type="FunFam" id="2.10.25.10:FF:000177">
    <property type="entry name" value="Adhesion G protein-coupled receptor E2"/>
    <property type="match status" value="1"/>
</dbReference>
<evidence type="ECO:0000256" key="4">
    <source>
        <dbReference type="ARBA" id="ARBA00022692"/>
    </source>
</evidence>
<keyword evidence="15" id="KW-0966">Cell projection</keyword>
<dbReference type="InterPro" id="IPR001881">
    <property type="entry name" value="EGF-like_Ca-bd_dom"/>
</dbReference>
<feature type="transmembrane region" description="Helical" evidence="22">
    <location>
        <begin position="624"/>
        <end position="643"/>
    </location>
</feature>
<keyword evidence="7" id="KW-0068">Autocatalytic cleavage</keyword>
<evidence type="ECO:0000256" key="16">
    <source>
        <dbReference type="ARBA" id="ARBA00060478"/>
    </source>
</evidence>
<dbReference type="GO" id="GO:0007166">
    <property type="term" value="P:cell surface receptor signaling pathway"/>
    <property type="evidence" value="ECO:0007669"/>
    <property type="project" value="InterPro"/>
</dbReference>
<dbReference type="PANTHER" id="PTHR12011:SF328">
    <property type="entry name" value="ADHESION G PROTEIN-COUPLED RECEPTOR E2"/>
    <property type="match status" value="1"/>
</dbReference>
<organism evidence="26 27">
    <name type="scientific">Callorhinus ursinus</name>
    <name type="common">Northern fur seal</name>
    <dbReference type="NCBI Taxonomy" id="34884"/>
    <lineage>
        <taxon>Eukaryota</taxon>
        <taxon>Metazoa</taxon>
        <taxon>Chordata</taxon>
        <taxon>Craniata</taxon>
        <taxon>Vertebrata</taxon>
        <taxon>Euteleostomi</taxon>
        <taxon>Mammalia</taxon>
        <taxon>Eutheria</taxon>
        <taxon>Laurasiatheria</taxon>
        <taxon>Carnivora</taxon>
        <taxon>Caniformia</taxon>
        <taxon>Pinnipedia</taxon>
        <taxon>Otariidae</taxon>
        <taxon>Callorhinus</taxon>
    </lineage>
</organism>
<reference key="1">
    <citation type="submission" date="2019-01" db="UniProtKB">
        <authorList>
            <consortium name="RefSeq"/>
        </authorList>
    </citation>
    <scope>IDENTIFICATION</scope>
</reference>
<dbReference type="SUPFAM" id="SSF57196">
    <property type="entry name" value="EGF/Laminin"/>
    <property type="match status" value="3"/>
</dbReference>
<feature type="transmembrane region" description="Helical" evidence="22">
    <location>
        <begin position="812"/>
        <end position="835"/>
    </location>
</feature>
<dbReference type="GO" id="GO:0004930">
    <property type="term" value="F:G protein-coupled receptor activity"/>
    <property type="evidence" value="ECO:0007669"/>
    <property type="project" value="InterPro"/>
</dbReference>
<keyword evidence="13" id="KW-0325">Glycoprotein</keyword>
<evidence type="ECO:0000256" key="9">
    <source>
        <dbReference type="ARBA" id="ARBA00022889"/>
    </source>
</evidence>
<dbReference type="GO" id="GO:0032587">
    <property type="term" value="C:ruffle membrane"/>
    <property type="evidence" value="ECO:0007669"/>
    <property type="project" value="UniProtKB-SubCell"/>
</dbReference>
<feature type="domain" description="G-protein coupled receptors family 2 profile 2" evidence="25">
    <location>
        <begin position="590"/>
        <end position="836"/>
    </location>
</feature>
<dbReference type="InterPro" id="IPR046338">
    <property type="entry name" value="GAIN_dom_sf"/>
</dbReference>
<dbReference type="GO" id="GO:0007189">
    <property type="term" value="P:adenylate cyclase-activating G protein-coupled receptor signaling pathway"/>
    <property type="evidence" value="ECO:0007669"/>
    <property type="project" value="TreeGrafter"/>
</dbReference>
<dbReference type="Pfam" id="PF00002">
    <property type="entry name" value="7tm_2"/>
    <property type="match status" value="1"/>
</dbReference>
<proteinExistence type="inferred from homology"/>
<name>A0A3Q7NKH4_CALUR</name>
<dbReference type="Gene3D" id="2.10.25.10">
    <property type="entry name" value="Laminin"/>
    <property type="match status" value="5"/>
</dbReference>
<keyword evidence="12" id="KW-1015">Disulfide bond</keyword>
<keyword evidence="2" id="KW-1003">Cell membrane</keyword>
<comment type="subcellular location">
    <subcellularLocation>
        <location evidence="16">Cell projection</location>
        <location evidence="16">Ruffle membrane</location>
        <topology evidence="16">Multi-pass membrane protein</topology>
    </subcellularLocation>
</comment>
<evidence type="ECO:0000256" key="5">
    <source>
        <dbReference type="ARBA" id="ARBA00022729"/>
    </source>
</evidence>
<dbReference type="InterPro" id="IPR000742">
    <property type="entry name" value="EGF"/>
</dbReference>
<evidence type="ECO:0000256" key="8">
    <source>
        <dbReference type="ARBA" id="ARBA00022837"/>
    </source>
</evidence>
<evidence type="ECO:0000256" key="10">
    <source>
        <dbReference type="ARBA" id="ARBA00022989"/>
    </source>
</evidence>
<dbReference type="Proteomes" id="UP000286641">
    <property type="component" value="Unplaced"/>
</dbReference>
<dbReference type="PROSITE" id="PS50261">
    <property type="entry name" value="G_PROTEIN_RECEP_F2_4"/>
    <property type="match status" value="1"/>
</dbReference>
<sequence length="880" mass="97149">MFIMGKQRGKKRLDQQFTKELEIIKQEVFSAHPDQHQMASSVAGLLGVCTMRNGHLRLLPGLLMLLLLPLGATAQKTSDWARWCPPKSTCVNANTCCCSPGFISSSGEIFASWLESCDDINECGPPLAVSCGKFTDCQNTEGSHYCTCSPGYELASGARMFRNESENMCQDVDECQLKPRICKSRGICTNTQGSYTCKCPPGLELSPGDPNLCTDVNECTSGQNLCHNSTYCLNNIWGYQFRCRPGWKPVPGSPNGPKNTVCEDVDECSSGQPTCHKSTICINTVGSYKCHCRRGWEPKPGFQNKQPNTTCEEMSFPTWTPPPGIKSQRLSRFFERVQDLRRDFKPALAQDTIQDLIQEVDELLETPGDLEALPRSEQHCVATNLLVGLEDVLRNLSQALPNGTLTFNESAGTDLSLVVQEQGHRNVTLSLNQVKMLLNWDVVHESGDSGPSVVGLISTPGMGKLLAEARLVLESEKQAVLHGAHKGVLQGVSSVLVSDVISAFMSNWETQNLSSPITFIFSHHSMTPGPMQKVFCAFWDHTPDGYGHWSTTGCRMVATGDISTTCQCTHLSSFAVLLAHCDVQEEDPVLAVITYVGLGLSLLCLLLAALTFRLCKAIQNTSTSLHLQLSICLFLAHLLFLTAIDRTEIKVLCAIIAGALHYLYLASFTWMLLEGLHLFLTARNLMVVNYSSVSRFMKKLMFPVGYGVPAIIVAISAGSRPHLYGTPARCWIHPGKRFIWSFLGPVCAIFSANLAFVLMTLRILKIKLSSLNSDVSTLQNTRMLTFKTTAQFLILGCTWCLGILQVGPSAHIMAYFFTIINSLQGVFIFLVYCLLSQQVREQYKKWFKGIRKTRAESEKYTLSSKAMSDTTKPSTVSRCS</sequence>
<dbReference type="Gene3D" id="2.60.220.50">
    <property type="match status" value="1"/>
</dbReference>
<evidence type="ECO:0000256" key="22">
    <source>
        <dbReference type="SAM" id="Phobius"/>
    </source>
</evidence>
<dbReference type="PRINTS" id="PR01278">
    <property type="entry name" value="CD97PROTEIN"/>
</dbReference>
<dbReference type="RefSeq" id="XP_025718872.1">
    <property type="nucleotide sequence ID" value="XM_025863087.1"/>
</dbReference>
<keyword evidence="10 22" id="KW-1133">Transmembrane helix</keyword>
<dbReference type="PRINTS" id="PR00249">
    <property type="entry name" value="GPCRSECRETIN"/>
</dbReference>
<dbReference type="PROSITE" id="PS00650">
    <property type="entry name" value="G_PROTEIN_RECEP_F2_2"/>
    <property type="match status" value="1"/>
</dbReference>
<evidence type="ECO:0000313" key="27">
    <source>
        <dbReference type="RefSeq" id="XP_025718872.1"/>
    </source>
</evidence>
<feature type="transmembrane region" description="Helical" evidence="22">
    <location>
        <begin position="700"/>
        <end position="718"/>
    </location>
</feature>
<feature type="transmembrane region" description="Helical" evidence="22">
    <location>
        <begin position="784"/>
        <end position="806"/>
    </location>
</feature>
<keyword evidence="4 22" id="KW-0812">Transmembrane</keyword>
<keyword evidence="3 21" id="KW-0245">EGF-like domain</keyword>
<feature type="domain" description="EGF-like" evidence="23">
    <location>
        <begin position="264"/>
        <end position="303"/>
    </location>
</feature>
<dbReference type="GO" id="GO:0007155">
    <property type="term" value="P:cell adhesion"/>
    <property type="evidence" value="ECO:0007669"/>
    <property type="project" value="UniProtKB-KW"/>
</dbReference>
<evidence type="ECO:0000256" key="12">
    <source>
        <dbReference type="ARBA" id="ARBA00023157"/>
    </source>
</evidence>
<dbReference type="PROSITE" id="PS00010">
    <property type="entry name" value="ASX_HYDROXYL"/>
    <property type="match status" value="2"/>
</dbReference>
<dbReference type="InterPro" id="IPR000203">
    <property type="entry name" value="GPS"/>
</dbReference>
<evidence type="ECO:0000313" key="26">
    <source>
        <dbReference type="Proteomes" id="UP000286641"/>
    </source>
</evidence>
<feature type="domain" description="GAIN-B" evidence="24">
    <location>
        <begin position="407"/>
        <end position="584"/>
    </location>
</feature>
<evidence type="ECO:0000259" key="24">
    <source>
        <dbReference type="PROSITE" id="PS50221"/>
    </source>
</evidence>
<dbReference type="FunFam" id="2.60.220.50:FF:000007">
    <property type="entry name" value="Adhesion G protein-coupled receptor E5"/>
    <property type="match status" value="1"/>
</dbReference>
<dbReference type="Pfam" id="PF07645">
    <property type="entry name" value="EGF_CA"/>
    <property type="match status" value="4"/>
</dbReference>
<evidence type="ECO:0000256" key="11">
    <source>
        <dbReference type="ARBA" id="ARBA00023136"/>
    </source>
</evidence>
<evidence type="ECO:0000259" key="25">
    <source>
        <dbReference type="PROSITE" id="PS50261"/>
    </source>
</evidence>
<dbReference type="InterPro" id="IPR017981">
    <property type="entry name" value="GPCR_2-like_7TM"/>
</dbReference>
<reference evidence="27" key="2">
    <citation type="submission" date="2025-08" db="UniProtKB">
        <authorList>
            <consortium name="RefSeq"/>
        </authorList>
    </citation>
    <scope>IDENTIFICATION</scope>
    <source>
        <tissue evidence="27">Blood</tissue>
    </source>
</reference>
<dbReference type="SMART" id="SM00303">
    <property type="entry name" value="GPS"/>
    <property type="match status" value="1"/>
</dbReference>
<dbReference type="InterPro" id="IPR003056">
    <property type="entry name" value="GPCR_2_ADGRE2_ADGRE5"/>
</dbReference>
<dbReference type="SMART" id="SM00179">
    <property type="entry name" value="EGF_CA"/>
    <property type="match status" value="4"/>
</dbReference>
<dbReference type="SUPFAM" id="SSF81321">
    <property type="entry name" value="Family A G protein-coupled receptor-like"/>
    <property type="match status" value="1"/>
</dbReference>
<dbReference type="GO" id="GO:0005509">
    <property type="term" value="F:calcium ion binding"/>
    <property type="evidence" value="ECO:0007669"/>
    <property type="project" value="InterPro"/>
</dbReference>
<keyword evidence="8" id="KW-0106">Calcium</keyword>
<gene>
    <name evidence="27" type="primary">LOC112816542</name>
</gene>
<dbReference type="PROSITE" id="PS01187">
    <property type="entry name" value="EGF_CA"/>
    <property type="match status" value="2"/>
</dbReference>
<dbReference type="FunFam" id="2.10.25.10:FF:000269">
    <property type="entry name" value="Adhesion G protein-coupled receptor E2"/>
    <property type="match status" value="2"/>
</dbReference>
<evidence type="ECO:0000256" key="18">
    <source>
        <dbReference type="ARBA" id="ARBA00070230"/>
    </source>
</evidence>
<dbReference type="FunFam" id="2.10.25.10:FF:000216">
    <property type="entry name" value="Adhesion G protein-coupled receptor E2"/>
    <property type="match status" value="1"/>
</dbReference>
<comment type="similarity">
    <text evidence="1">Belongs to the G-protein coupled receptor 2 family. Adhesion G-protein coupled receptor (ADGR) subfamily.</text>
</comment>
<dbReference type="InParanoid" id="A0A3Q7NKH4"/>
<feature type="transmembrane region" description="Helical" evidence="22">
    <location>
        <begin position="589"/>
        <end position="612"/>
    </location>
</feature>
<dbReference type="AlphaFoldDB" id="A0A3Q7NKH4"/>
<keyword evidence="14" id="KW-0395">Inflammatory response</keyword>
<dbReference type="CDD" id="cd00054">
    <property type="entry name" value="EGF_CA"/>
    <property type="match status" value="4"/>
</dbReference>
<dbReference type="InterPro" id="IPR000832">
    <property type="entry name" value="GPCR_2_secretin-like"/>
</dbReference>
<dbReference type="InterPro" id="IPR018097">
    <property type="entry name" value="EGF_Ca-bd_CS"/>
</dbReference>
<keyword evidence="26" id="KW-1185">Reference proteome</keyword>
<dbReference type="InterPro" id="IPR017983">
    <property type="entry name" value="GPCR_2_secretin-like_CS"/>
</dbReference>
<evidence type="ECO:0000256" key="7">
    <source>
        <dbReference type="ARBA" id="ARBA00022813"/>
    </source>
</evidence>
<dbReference type="PANTHER" id="PTHR12011">
    <property type="entry name" value="ADHESION G-PROTEIN COUPLED RECEPTOR"/>
    <property type="match status" value="1"/>
</dbReference>
<dbReference type="FunFam" id="2.10.25.10:FF:000125">
    <property type="entry name" value="Neurogenic locus notch protein-like"/>
    <property type="match status" value="1"/>
</dbReference>
<evidence type="ECO:0000256" key="14">
    <source>
        <dbReference type="ARBA" id="ARBA00023198"/>
    </source>
</evidence>
<keyword evidence="9" id="KW-0130">Cell adhesion</keyword>
<evidence type="ECO:0000256" key="17">
    <source>
        <dbReference type="ARBA" id="ARBA00063088"/>
    </source>
</evidence>
<dbReference type="Gene3D" id="1.20.1070.10">
    <property type="entry name" value="Rhodopsin 7-helix transmembrane proteins"/>
    <property type="match status" value="1"/>
</dbReference>
<keyword evidence="5" id="KW-0732">Signal</keyword>
<evidence type="ECO:0000256" key="20">
    <source>
        <dbReference type="ARBA" id="ARBA00082393"/>
    </source>
</evidence>